<organism evidence="1 2">
    <name type="scientific">Lactococcus lactis</name>
    <dbReference type="NCBI Taxonomy" id="1358"/>
    <lineage>
        <taxon>Bacteria</taxon>
        <taxon>Bacillati</taxon>
        <taxon>Bacillota</taxon>
        <taxon>Bacilli</taxon>
        <taxon>Lactobacillales</taxon>
        <taxon>Streptococcaceae</taxon>
        <taxon>Lactococcus</taxon>
    </lineage>
</organism>
<evidence type="ECO:0000313" key="2">
    <source>
        <dbReference type="Proteomes" id="UP001152614"/>
    </source>
</evidence>
<dbReference type="Proteomes" id="UP001152614">
    <property type="component" value="Unassembled WGS sequence"/>
</dbReference>
<proteinExistence type="predicted"/>
<comment type="caution">
    <text evidence="1">The sequence shown here is derived from an EMBL/GenBank/DDBJ whole genome shotgun (WGS) entry which is preliminary data.</text>
</comment>
<dbReference type="RefSeq" id="WP_278229337.1">
    <property type="nucleotide sequence ID" value="NZ_JAOWLY010000016.1"/>
</dbReference>
<accession>A0A9X4NIT8</accession>
<evidence type="ECO:0000313" key="1">
    <source>
        <dbReference type="EMBL" id="MDG4984915.1"/>
    </source>
</evidence>
<reference evidence="1" key="2">
    <citation type="journal article" date="2023" name="Food Microbiol.">
        <title>Evaluation of the fermentation potential of lactic acid bacteria isolated from herbs, fruits and vegetables as starter cultures in nut-based milk alternatives.</title>
        <authorList>
            <person name="Huang W."/>
            <person name="Dong A."/>
            <person name="Pham H.T."/>
            <person name="Zhou C."/>
            <person name="Huo Z."/>
            <person name="Watjen A.P."/>
            <person name="Prakash S."/>
            <person name="Bang-Berthelsen C.H."/>
            <person name="Turner M.S."/>
        </authorList>
    </citation>
    <scope>NUCLEOTIDE SEQUENCE</scope>
    <source>
        <strain evidence="1">3</strain>
    </source>
</reference>
<reference evidence="1" key="1">
    <citation type="submission" date="2022-10" db="EMBL/GenBank/DDBJ databases">
        <authorList>
            <person name="Turner M.S."/>
            <person name="Huang W."/>
        </authorList>
    </citation>
    <scope>NUCLEOTIDE SEQUENCE</scope>
    <source>
        <strain evidence="1">3</strain>
    </source>
</reference>
<dbReference type="AlphaFoldDB" id="A0A9X4NIT8"/>
<dbReference type="EMBL" id="JAOWLY010000016">
    <property type="protein sequence ID" value="MDG4984915.1"/>
    <property type="molecule type" value="Genomic_DNA"/>
</dbReference>
<name>A0A9X4NIT8_9LACT</name>
<protein>
    <submittedName>
        <fullName evidence="1">Uncharacterized protein</fullName>
    </submittedName>
</protein>
<gene>
    <name evidence="1" type="ORF">OGZ51_12245</name>
</gene>
<sequence>MIYKEDLERSSSLLDIQQAYERECHRRFLVLQEMFPDDCTRMMLSEHLSIWLAAEKQAVSRFGVSERHWVREKI</sequence>